<dbReference type="PROSITE" id="PS51767">
    <property type="entry name" value="PEPTIDASE_A1"/>
    <property type="match status" value="1"/>
</dbReference>
<dbReference type="GeneID" id="63729185"/>
<dbReference type="EMBL" id="KV878138">
    <property type="protein sequence ID" value="OJJ07769.1"/>
    <property type="molecule type" value="Genomic_DNA"/>
</dbReference>
<keyword evidence="4" id="KW-0732">Signal</keyword>
<reference evidence="7" key="1">
    <citation type="journal article" date="2017" name="Genome Biol.">
        <title>Comparative genomics reveals high biological diversity and specific adaptations in the industrially and medically important fungal genus Aspergillus.</title>
        <authorList>
            <person name="de Vries R.P."/>
            <person name="Riley R."/>
            <person name="Wiebenga A."/>
            <person name="Aguilar-Osorio G."/>
            <person name="Amillis S."/>
            <person name="Uchima C.A."/>
            <person name="Anderluh G."/>
            <person name="Asadollahi M."/>
            <person name="Askin M."/>
            <person name="Barry K."/>
            <person name="Battaglia E."/>
            <person name="Bayram O."/>
            <person name="Benocci T."/>
            <person name="Braus-Stromeyer S.A."/>
            <person name="Caldana C."/>
            <person name="Canovas D."/>
            <person name="Cerqueira G.C."/>
            <person name="Chen F."/>
            <person name="Chen W."/>
            <person name="Choi C."/>
            <person name="Clum A."/>
            <person name="Dos Santos R.A."/>
            <person name="Damasio A.R."/>
            <person name="Diallinas G."/>
            <person name="Emri T."/>
            <person name="Fekete E."/>
            <person name="Flipphi M."/>
            <person name="Freyberg S."/>
            <person name="Gallo A."/>
            <person name="Gournas C."/>
            <person name="Habgood R."/>
            <person name="Hainaut M."/>
            <person name="Harispe M.L."/>
            <person name="Henrissat B."/>
            <person name="Hilden K.S."/>
            <person name="Hope R."/>
            <person name="Hossain A."/>
            <person name="Karabika E."/>
            <person name="Karaffa L."/>
            <person name="Karanyi Z."/>
            <person name="Krasevec N."/>
            <person name="Kuo A."/>
            <person name="Kusch H."/>
            <person name="LaButti K."/>
            <person name="Lagendijk E.L."/>
            <person name="Lapidus A."/>
            <person name="Levasseur A."/>
            <person name="Lindquist E."/>
            <person name="Lipzen A."/>
            <person name="Logrieco A.F."/>
            <person name="MacCabe A."/>
            <person name="Maekelae M.R."/>
            <person name="Malavazi I."/>
            <person name="Melin P."/>
            <person name="Meyer V."/>
            <person name="Mielnichuk N."/>
            <person name="Miskei M."/>
            <person name="Molnar A.P."/>
            <person name="Mule G."/>
            <person name="Ngan C.Y."/>
            <person name="Orejas M."/>
            <person name="Orosz E."/>
            <person name="Ouedraogo J.P."/>
            <person name="Overkamp K.M."/>
            <person name="Park H.-S."/>
            <person name="Perrone G."/>
            <person name="Piumi F."/>
            <person name="Punt P.J."/>
            <person name="Ram A.F."/>
            <person name="Ramon A."/>
            <person name="Rauscher S."/>
            <person name="Record E."/>
            <person name="Riano-Pachon D.M."/>
            <person name="Robert V."/>
            <person name="Roehrig J."/>
            <person name="Ruller R."/>
            <person name="Salamov A."/>
            <person name="Salih N.S."/>
            <person name="Samson R.A."/>
            <person name="Sandor E."/>
            <person name="Sanguinetti M."/>
            <person name="Schuetze T."/>
            <person name="Sepcic K."/>
            <person name="Shelest E."/>
            <person name="Sherlock G."/>
            <person name="Sophianopoulou V."/>
            <person name="Squina F.M."/>
            <person name="Sun H."/>
            <person name="Susca A."/>
            <person name="Todd R.B."/>
            <person name="Tsang A."/>
            <person name="Unkles S.E."/>
            <person name="van de Wiele N."/>
            <person name="van Rossen-Uffink D."/>
            <person name="Oliveira J.V."/>
            <person name="Vesth T.C."/>
            <person name="Visser J."/>
            <person name="Yu J.-H."/>
            <person name="Zhou M."/>
            <person name="Andersen M.R."/>
            <person name="Archer D.B."/>
            <person name="Baker S.E."/>
            <person name="Benoit I."/>
            <person name="Brakhage A.A."/>
            <person name="Braus G.H."/>
            <person name="Fischer R."/>
            <person name="Frisvad J.C."/>
            <person name="Goldman G.H."/>
            <person name="Houbraken J."/>
            <person name="Oakley B."/>
            <person name="Pocsi I."/>
            <person name="Scazzocchio C."/>
            <person name="Seiboth B."/>
            <person name="vanKuyk P.A."/>
            <person name="Wortman J."/>
            <person name="Dyer P.S."/>
            <person name="Grigoriev I.V."/>
        </authorList>
    </citation>
    <scope>NUCLEOTIDE SEQUENCE [LARGE SCALE GENOMIC DNA]</scope>
    <source>
        <strain evidence="7">CBS 583.65</strain>
    </source>
</reference>
<dbReference type="Pfam" id="PF00026">
    <property type="entry name" value="Asp"/>
    <property type="match status" value="1"/>
</dbReference>
<dbReference type="PANTHER" id="PTHR47966">
    <property type="entry name" value="BETA-SITE APP-CLEAVING ENZYME, ISOFORM A-RELATED"/>
    <property type="match status" value="1"/>
</dbReference>
<evidence type="ECO:0000313" key="7">
    <source>
        <dbReference type="Proteomes" id="UP000184073"/>
    </source>
</evidence>
<evidence type="ECO:0000256" key="1">
    <source>
        <dbReference type="ARBA" id="ARBA00007447"/>
    </source>
</evidence>
<dbReference type="InterPro" id="IPR001461">
    <property type="entry name" value="Aspartic_peptidase_A1"/>
</dbReference>
<dbReference type="GO" id="GO:0004190">
    <property type="term" value="F:aspartic-type endopeptidase activity"/>
    <property type="evidence" value="ECO:0007669"/>
    <property type="project" value="InterPro"/>
</dbReference>
<protein>
    <recommendedName>
        <fullName evidence="5">Peptidase A1 domain-containing protein</fullName>
    </recommendedName>
</protein>
<accession>A0A1L9Q213</accession>
<dbReference type="CDD" id="cd05471">
    <property type="entry name" value="pepsin_like"/>
    <property type="match status" value="1"/>
</dbReference>
<dbReference type="STRING" id="1036611.A0A1L9Q213"/>
<gene>
    <name evidence="6" type="ORF">ASPVEDRAFT_46983</name>
</gene>
<feature type="active site" evidence="3">
    <location>
        <position position="61"/>
    </location>
</feature>
<organism evidence="6 7">
    <name type="scientific">Aspergillus versicolor CBS 583.65</name>
    <dbReference type="NCBI Taxonomy" id="1036611"/>
    <lineage>
        <taxon>Eukaryota</taxon>
        <taxon>Fungi</taxon>
        <taxon>Dikarya</taxon>
        <taxon>Ascomycota</taxon>
        <taxon>Pezizomycotina</taxon>
        <taxon>Eurotiomycetes</taxon>
        <taxon>Eurotiomycetidae</taxon>
        <taxon>Eurotiales</taxon>
        <taxon>Aspergillaceae</taxon>
        <taxon>Aspergillus</taxon>
        <taxon>Aspergillus subgen. Nidulantes</taxon>
    </lineage>
</organism>
<evidence type="ECO:0000313" key="6">
    <source>
        <dbReference type="EMBL" id="OJJ07769.1"/>
    </source>
</evidence>
<keyword evidence="7" id="KW-1185">Reference proteome</keyword>
<dbReference type="Proteomes" id="UP000184073">
    <property type="component" value="Unassembled WGS sequence"/>
</dbReference>
<dbReference type="GO" id="GO:0000324">
    <property type="term" value="C:fungal-type vacuole"/>
    <property type="evidence" value="ECO:0007669"/>
    <property type="project" value="TreeGrafter"/>
</dbReference>
<comment type="similarity">
    <text evidence="1">Belongs to the peptidase A1 family.</text>
</comment>
<dbReference type="VEuPathDB" id="FungiDB:ASPVEDRAFT_46983"/>
<name>A0A1L9Q213_ASPVE</name>
<dbReference type="PANTHER" id="PTHR47966:SF47">
    <property type="entry name" value="ENDOPEPTIDASE, PUTATIVE (AFU_ORTHOLOGUE AFUA_3G01220)-RELATED"/>
    <property type="match status" value="1"/>
</dbReference>
<evidence type="ECO:0000259" key="5">
    <source>
        <dbReference type="PROSITE" id="PS51767"/>
    </source>
</evidence>
<dbReference type="AlphaFoldDB" id="A0A1L9Q213"/>
<dbReference type="RefSeq" id="XP_040673531.1">
    <property type="nucleotide sequence ID" value="XM_040813674.1"/>
</dbReference>
<feature type="domain" description="Peptidase A1" evidence="5">
    <location>
        <begin position="45"/>
        <end position="413"/>
    </location>
</feature>
<dbReference type="SUPFAM" id="SSF50630">
    <property type="entry name" value="Acid proteases"/>
    <property type="match status" value="1"/>
</dbReference>
<feature type="signal peptide" evidence="4">
    <location>
        <begin position="1"/>
        <end position="16"/>
    </location>
</feature>
<dbReference type="InterPro" id="IPR021109">
    <property type="entry name" value="Peptidase_aspartic_dom_sf"/>
</dbReference>
<evidence type="ECO:0000256" key="3">
    <source>
        <dbReference type="PIRSR" id="PIRSR601461-1"/>
    </source>
</evidence>
<sequence>MLRALVAAQLLASAVALHRPHDLRIRQNTKPYTIDLNATQYGLRYEAAVTFGSQTLSLTVDTGSSDVFVAEDDFQCVGPSAFGDPDELNDLDQSSCGYASGGYSTDRESDSFEVIDDEAFQATYGAGSARGLMATQDISLGDATVQDQRFGLVNWSTPMGFGSSGILGLAYAPLTSATELNGTLDYDNLSAQGEIQSYTPFVMNLANESVIEPFFSLALERIPANEASGDGGVMVLGGLPDIELAGDWAVVPAEPYEGYRTDKNGNKIRSYWATTMQALTYGDDGEYTTPYQTIVDSGSPQTMVPLEVADGFNSLFDPPAVWSEVSQGYIVDCEAEVPSLSMKIGGITFDINRDDLILQQDSAGYICQSAITRAMDMPGDAEADARQLHLLGVSFLRNVVAEFNWGNSTMRFAARQDSAASSLEMLGSGRFVVLVAMVVLFQGFF</sequence>
<dbReference type="InterPro" id="IPR034164">
    <property type="entry name" value="Pepsin-like_dom"/>
</dbReference>
<evidence type="ECO:0000256" key="2">
    <source>
        <dbReference type="ARBA" id="ARBA00022801"/>
    </source>
</evidence>
<dbReference type="GO" id="GO:0006508">
    <property type="term" value="P:proteolysis"/>
    <property type="evidence" value="ECO:0007669"/>
    <property type="project" value="InterPro"/>
</dbReference>
<dbReference type="InterPro" id="IPR033121">
    <property type="entry name" value="PEPTIDASE_A1"/>
</dbReference>
<keyword evidence="2" id="KW-0378">Hydrolase</keyword>
<dbReference type="OrthoDB" id="15189at2759"/>
<feature type="chain" id="PRO_5013086662" description="Peptidase A1 domain-containing protein" evidence="4">
    <location>
        <begin position="17"/>
        <end position="445"/>
    </location>
</feature>
<feature type="active site" evidence="3">
    <location>
        <position position="296"/>
    </location>
</feature>
<dbReference type="Gene3D" id="2.40.70.10">
    <property type="entry name" value="Acid Proteases"/>
    <property type="match status" value="2"/>
</dbReference>
<evidence type="ECO:0000256" key="4">
    <source>
        <dbReference type="SAM" id="SignalP"/>
    </source>
</evidence>
<proteinExistence type="inferred from homology"/>